<name>A0A9X1VKP4_9FLAO</name>
<reference evidence="3" key="1">
    <citation type="submission" date="2022-02" db="EMBL/GenBank/DDBJ databases">
        <title>Polaribacter sp. MSW13, isolated from seawater.</title>
        <authorList>
            <person name="Kristyanto S."/>
            <person name="Jung J."/>
            <person name="Jeon C.O."/>
        </authorList>
    </citation>
    <scope>NUCLEOTIDE SEQUENCE</scope>
    <source>
        <strain evidence="3">MSW13</strain>
    </source>
</reference>
<comment type="similarity">
    <text evidence="1">Belongs to the DinB family.</text>
</comment>
<dbReference type="GO" id="GO:0046872">
    <property type="term" value="F:metal ion binding"/>
    <property type="evidence" value="ECO:0007669"/>
    <property type="project" value="UniProtKB-KW"/>
</dbReference>
<evidence type="ECO:0000313" key="3">
    <source>
        <dbReference type="EMBL" id="MCI2227763.1"/>
    </source>
</evidence>
<organism evidence="3 4">
    <name type="scientific">Polaribacter marinus</name>
    <dbReference type="NCBI Taxonomy" id="2916838"/>
    <lineage>
        <taxon>Bacteria</taxon>
        <taxon>Pseudomonadati</taxon>
        <taxon>Bacteroidota</taxon>
        <taxon>Flavobacteriia</taxon>
        <taxon>Flavobacteriales</taxon>
        <taxon>Flavobacteriaceae</taxon>
    </lineage>
</organism>
<dbReference type="Proteomes" id="UP001139369">
    <property type="component" value="Unassembled WGS sequence"/>
</dbReference>
<dbReference type="EMBL" id="JAKQYM010000001">
    <property type="protein sequence ID" value="MCI2227763.1"/>
    <property type="molecule type" value="Genomic_DNA"/>
</dbReference>
<accession>A0A9X1VKP4</accession>
<gene>
    <name evidence="3" type="ORF">MC378_01200</name>
</gene>
<dbReference type="InterPro" id="IPR007837">
    <property type="entry name" value="DinB"/>
</dbReference>
<dbReference type="InterPro" id="IPR034660">
    <property type="entry name" value="DinB/YfiT-like"/>
</dbReference>
<keyword evidence="4" id="KW-1185">Reference proteome</keyword>
<dbReference type="Pfam" id="PF05163">
    <property type="entry name" value="DinB"/>
    <property type="match status" value="1"/>
</dbReference>
<dbReference type="AlphaFoldDB" id="A0A9X1VKP4"/>
<protein>
    <submittedName>
        <fullName evidence="3">DinB family protein</fullName>
    </submittedName>
</protein>
<evidence type="ECO:0000313" key="4">
    <source>
        <dbReference type="Proteomes" id="UP001139369"/>
    </source>
</evidence>
<dbReference type="RefSeq" id="WP_242176885.1">
    <property type="nucleotide sequence ID" value="NZ_JAKQYM010000001.1"/>
</dbReference>
<evidence type="ECO:0000256" key="1">
    <source>
        <dbReference type="ARBA" id="ARBA00008635"/>
    </source>
</evidence>
<proteinExistence type="inferred from homology"/>
<dbReference type="SUPFAM" id="SSF109854">
    <property type="entry name" value="DinB/YfiT-like putative metalloenzymes"/>
    <property type="match status" value="1"/>
</dbReference>
<evidence type="ECO:0000256" key="2">
    <source>
        <dbReference type="ARBA" id="ARBA00022723"/>
    </source>
</evidence>
<dbReference type="Gene3D" id="1.20.120.450">
    <property type="entry name" value="dinb family like domain"/>
    <property type="match status" value="1"/>
</dbReference>
<keyword evidence="2" id="KW-0479">Metal-binding</keyword>
<comment type="caution">
    <text evidence="3">The sequence shown here is derived from an EMBL/GenBank/DDBJ whole genome shotgun (WGS) entry which is preliminary data.</text>
</comment>
<sequence>MIDAIEKNLERGIKLLKTISDEEYADKSVAPYFSSIGCHIRHVLDVFTCVFNGLESKSVDLSIRERNELAQTKTVNGILYFNKVISQLREINEVDFTATVQISDDLGLGKFTANYSLAAALMQAQSHALHHFATIGYIIYQLGIELPDADFGFNPTTPKMSVCKNS</sequence>